<proteinExistence type="predicted"/>
<keyword evidence="3" id="KW-0808">Transferase</keyword>
<protein>
    <submittedName>
        <fullName evidence="3">Cytidylate kinase</fullName>
    </submittedName>
</protein>
<gene>
    <name evidence="1" type="ORF">A5N45_11505</name>
    <name evidence="3" type="ORF">AZJ28_04695</name>
    <name evidence="2" type="ORF">AZK02_00885</name>
</gene>
<keyword evidence="3" id="KW-0418">Kinase</keyword>
<dbReference type="Proteomes" id="UP000315060">
    <property type="component" value="Unassembled WGS sequence"/>
</dbReference>
<comment type="caution">
    <text evidence="3">The sequence shown here is derived from an EMBL/GenBank/DDBJ whole genome shotgun (WGS) entry which is preliminary data.</text>
</comment>
<sequence length="53" mass="5988">MNNSIRKVKLISRNILAATAYYSKLNQLCSLIFIEYQKKNLGINPKLSSEVGT</sequence>
<name>A0A134CSA5_STREE</name>
<evidence type="ECO:0000313" key="3">
    <source>
        <dbReference type="EMBL" id="TVX70719.1"/>
    </source>
</evidence>
<dbReference type="AlphaFoldDB" id="A0A134CSA5"/>
<dbReference type="GO" id="GO:0016301">
    <property type="term" value="F:kinase activity"/>
    <property type="evidence" value="ECO:0007669"/>
    <property type="project" value="UniProtKB-KW"/>
</dbReference>
<dbReference type="EMBL" id="NNBW01000272">
    <property type="protein sequence ID" value="OYL23453.1"/>
    <property type="molecule type" value="Genomic_DNA"/>
</dbReference>
<dbReference type="Proteomes" id="UP000318940">
    <property type="component" value="Unassembled WGS sequence"/>
</dbReference>
<accession>A0A134CSA5</accession>
<organism evidence="3 5">
    <name type="scientific">Streptococcus pneumoniae</name>
    <dbReference type="NCBI Taxonomy" id="1313"/>
    <lineage>
        <taxon>Bacteria</taxon>
        <taxon>Bacillati</taxon>
        <taxon>Bacillota</taxon>
        <taxon>Bacilli</taxon>
        <taxon>Lactobacillales</taxon>
        <taxon>Streptococcaceae</taxon>
        <taxon>Streptococcus</taxon>
    </lineage>
</organism>
<evidence type="ECO:0000313" key="6">
    <source>
        <dbReference type="Proteomes" id="UP000318940"/>
    </source>
</evidence>
<dbReference type="Proteomes" id="UP000214939">
    <property type="component" value="Unassembled WGS sequence"/>
</dbReference>
<dbReference type="EMBL" id="VMYC01000071">
    <property type="protein sequence ID" value="TVX70719.1"/>
    <property type="molecule type" value="Genomic_DNA"/>
</dbReference>
<evidence type="ECO:0000313" key="5">
    <source>
        <dbReference type="Proteomes" id="UP000315060"/>
    </source>
</evidence>
<evidence type="ECO:0000313" key="4">
    <source>
        <dbReference type="Proteomes" id="UP000214939"/>
    </source>
</evidence>
<evidence type="ECO:0000313" key="2">
    <source>
        <dbReference type="EMBL" id="TVW28929.1"/>
    </source>
</evidence>
<dbReference type="EMBL" id="VMVH01000009">
    <property type="protein sequence ID" value="TVW28929.1"/>
    <property type="molecule type" value="Genomic_DNA"/>
</dbReference>
<reference evidence="5 6" key="2">
    <citation type="submission" date="2019-07" db="EMBL/GenBank/DDBJ databases">
        <authorList>
            <person name="Mohale T."/>
        </authorList>
    </citation>
    <scope>NUCLEOTIDE SEQUENCE [LARGE SCALE GENOMIC DNA]</scope>
    <source>
        <strain evidence="2 6">NTPn 189</strain>
        <strain evidence="3 5">NTPn 59</strain>
    </source>
</reference>
<reference evidence="1 4" key="1">
    <citation type="submission" date="2017-07" db="EMBL/GenBank/DDBJ databases">
        <title>Invasive disease caused simultaneously by more than one serotype of Streptococcus pneumoniae, South Africa.</title>
        <authorList>
            <person name="Ndlangisa K."/>
            <person name="Du Plessis M."/>
            <person name="Von Gottberg A."/>
        </authorList>
    </citation>
    <scope>NUCLEOTIDE SEQUENCE [LARGE SCALE GENOMIC DNA]</scope>
    <source>
        <strain evidence="1 4">8227-15B</strain>
    </source>
</reference>
<evidence type="ECO:0000313" key="1">
    <source>
        <dbReference type="EMBL" id="OYL23453.1"/>
    </source>
</evidence>